<accession>Q0W1V8</accession>
<feature type="transmembrane region" description="Helical" evidence="1">
    <location>
        <begin position="12"/>
        <end position="40"/>
    </location>
</feature>
<dbReference type="AlphaFoldDB" id="Q0W1V8"/>
<keyword evidence="3" id="KW-1185">Reference proteome</keyword>
<proteinExistence type="predicted"/>
<keyword evidence="1" id="KW-0472">Membrane</keyword>
<keyword evidence="1" id="KW-1133">Transmembrane helix</keyword>
<sequence>MVSFEFWQKWLLAVCGIIIVFGLVIALLSWSPLFIVFNTLVNGTFWPGAGPDESTQRFTLWAYGMLGATMAGWGLTLAFIVNGPFGNREKWSRDAIATGVILWFVVDTFMSAYAGAYFNAGVNVLVLALAGLPLVMTLKEFK</sequence>
<dbReference type="Proteomes" id="UP000000663">
    <property type="component" value="Chromosome"/>
</dbReference>
<reference evidence="2 3" key="1">
    <citation type="journal article" date="2006" name="Science">
        <title>Genome of rice cluster I archaea -- the key methane producers in the rice rhizosphere.</title>
        <authorList>
            <person name="Erkel C."/>
            <person name="Kube M."/>
            <person name="Reinhardt R."/>
            <person name="Liesack W."/>
        </authorList>
    </citation>
    <scope>NUCLEOTIDE SEQUENCE [LARGE SCALE GENOMIC DNA]</scope>
    <source>
        <strain evidence="3">DSM 22066 / NBRC 105507 / MRE50</strain>
    </source>
</reference>
<feature type="transmembrane region" description="Helical" evidence="1">
    <location>
        <begin position="60"/>
        <end position="83"/>
    </location>
</feature>
<keyword evidence="1" id="KW-0812">Transmembrane</keyword>
<evidence type="ECO:0000313" key="3">
    <source>
        <dbReference type="Proteomes" id="UP000000663"/>
    </source>
</evidence>
<protein>
    <submittedName>
        <fullName evidence="2">Uncharacterized protein</fullName>
    </submittedName>
</protein>
<dbReference type="KEGG" id="rci:RCIX2578"/>
<feature type="transmembrane region" description="Helical" evidence="1">
    <location>
        <begin position="120"/>
        <end position="138"/>
    </location>
</feature>
<gene>
    <name evidence="2" type="ORF">RCIX2578</name>
</gene>
<dbReference type="GeneID" id="5142803"/>
<feature type="transmembrane region" description="Helical" evidence="1">
    <location>
        <begin position="95"/>
        <end position="114"/>
    </location>
</feature>
<evidence type="ECO:0000313" key="2">
    <source>
        <dbReference type="EMBL" id="CAJ37635.1"/>
    </source>
</evidence>
<evidence type="ECO:0000256" key="1">
    <source>
        <dbReference type="SAM" id="Phobius"/>
    </source>
</evidence>
<organism evidence="2 3">
    <name type="scientific">Methanocella arvoryzae (strain DSM 22066 / NBRC 105507 / MRE50)</name>
    <dbReference type="NCBI Taxonomy" id="351160"/>
    <lineage>
        <taxon>Archaea</taxon>
        <taxon>Methanobacteriati</taxon>
        <taxon>Methanobacteriota</taxon>
        <taxon>Stenosarchaea group</taxon>
        <taxon>Methanomicrobia</taxon>
        <taxon>Methanocellales</taxon>
        <taxon>Methanocellaceae</taxon>
        <taxon>Methanocella</taxon>
    </lineage>
</organism>
<dbReference type="EMBL" id="AM114193">
    <property type="protein sequence ID" value="CAJ37635.1"/>
    <property type="molecule type" value="Genomic_DNA"/>
</dbReference>
<dbReference type="RefSeq" id="WP_012034950.1">
    <property type="nucleotide sequence ID" value="NC_009464.1"/>
</dbReference>
<name>Q0W1V8_METAR</name>